<accession>X1TII1</accession>
<comment type="caution">
    <text evidence="2">The sequence shown here is derived from an EMBL/GenBank/DDBJ whole genome shotgun (WGS) entry which is preliminary data.</text>
</comment>
<keyword evidence="1" id="KW-0175">Coiled coil</keyword>
<dbReference type="AlphaFoldDB" id="X1TII1"/>
<gene>
    <name evidence="2" type="ORF">S12H4_44926</name>
</gene>
<feature type="coiled-coil region" evidence="1">
    <location>
        <begin position="32"/>
        <end position="59"/>
    </location>
</feature>
<evidence type="ECO:0000313" key="2">
    <source>
        <dbReference type="EMBL" id="GAJ05123.1"/>
    </source>
</evidence>
<evidence type="ECO:0000256" key="1">
    <source>
        <dbReference type="SAM" id="Coils"/>
    </source>
</evidence>
<name>X1TII1_9ZZZZ</name>
<proteinExistence type="predicted"/>
<sequence length="65" mass="7153">MTWRLACPACGHFGFVGKSRDRGKVFACSCGISLYARSKSDLEDKLDRLTKKIHTARVIGKVPLG</sequence>
<protein>
    <submittedName>
        <fullName evidence="2">Uncharacterized protein</fullName>
    </submittedName>
</protein>
<dbReference type="EMBL" id="BARW01027725">
    <property type="protein sequence ID" value="GAJ05123.1"/>
    <property type="molecule type" value="Genomic_DNA"/>
</dbReference>
<organism evidence="2">
    <name type="scientific">marine sediment metagenome</name>
    <dbReference type="NCBI Taxonomy" id="412755"/>
    <lineage>
        <taxon>unclassified sequences</taxon>
        <taxon>metagenomes</taxon>
        <taxon>ecological metagenomes</taxon>
    </lineage>
</organism>
<reference evidence="2" key="1">
    <citation type="journal article" date="2014" name="Front. Microbiol.">
        <title>High frequency of phylogenetically diverse reductive dehalogenase-homologous genes in deep subseafloor sedimentary metagenomes.</title>
        <authorList>
            <person name="Kawai M."/>
            <person name="Futagami T."/>
            <person name="Toyoda A."/>
            <person name="Takaki Y."/>
            <person name="Nishi S."/>
            <person name="Hori S."/>
            <person name="Arai W."/>
            <person name="Tsubouchi T."/>
            <person name="Morono Y."/>
            <person name="Uchiyama I."/>
            <person name="Ito T."/>
            <person name="Fujiyama A."/>
            <person name="Inagaki F."/>
            <person name="Takami H."/>
        </authorList>
    </citation>
    <scope>NUCLEOTIDE SEQUENCE</scope>
    <source>
        <strain evidence="2">Expedition CK06-06</strain>
    </source>
</reference>